<feature type="compositionally biased region" description="Basic and acidic residues" evidence="1">
    <location>
        <begin position="306"/>
        <end position="319"/>
    </location>
</feature>
<dbReference type="EnsemblProtists" id="EKX48631">
    <property type="protein sequence ID" value="EKX48631"/>
    <property type="gene ID" value="GUITHDRAFT_151806"/>
</dbReference>
<dbReference type="AlphaFoldDB" id="L1JJF3"/>
<feature type="region of interest" description="Disordered" evidence="1">
    <location>
        <begin position="306"/>
        <end position="327"/>
    </location>
</feature>
<keyword evidence="5" id="KW-1185">Reference proteome</keyword>
<dbReference type="OrthoDB" id="10560437at2759"/>
<keyword evidence="2" id="KW-0732">Signal</keyword>
<feature type="region of interest" description="Disordered" evidence="1">
    <location>
        <begin position="265"/>
        <end position="286"/>
    </location>
</feature>
<evidence type="ECO:0000313" key="3">
    <source>
        <dbReference type="EMBL" id="EKX48631.1"/>
    </source>
</evidence>
<reference evidence="5" key="2">
    <citation type="submission" date="2012-11" db="EMBL/GenBank/DDBJ databases">
        <authorList>
            <person name="Kuo A."/>
            <person name="Curtis B.A."/>
            <person name="Tanifuji G."/>
            <person name="Burki F."/>
            <person name="Gruber A."/>
            <person name="Irimia M."/>
            <person name="Maruyama S."/>
            <person name="Arias M.C."/>
            <person name="Ball S.G."/>
            <person name="Gile G.H."/>
            <person name="Hirakawa Y."/>
            <person name="Hopkins J.F."/>
            <person name="Rensing S.A."/>
            <person name="Schmutz J."/>
            <person name="Symeonidi A."/>
            <person name="Elias M."/>
            <person name="Eveleigh R.J."/>
            <person name="Herman E.K."/>
            <person name="Klute M.J."/>
            <person name="Nakayama T."/>
            <person name="Obornik M."/>
            <person name="Reyes-Prieto A."/>
            <person name="Armbrust E.V."/>
            <person name="Aves S.J."/>
            <person name="Beiko R.G."/>
            <person name="Coutinho P."/>
            <person name="Dacks J.B."/>
            <person name="Durnford D.G."/>
            <person name="Fast N.M."/>
            <person name="Green B.R."/>
            <person name="Grisdale C."/>
            <person name="Hempe F."/>
            <person name="Henrissat B."/>
            <person name="Hoppner M.P."/>
            <person name="Ishida K.-I."/>
            <person name="Kim E."/>
            <person name="Koreny L."/>
            <person name="Kroth P.G."/>
            <person name="Liu Y."/>
            <person name="Malik S.-B."/>
            <person name="Maier U.G."/>
            <person name="McRose D."/>
            <person name="Mock T."/>
            <person name="Neilson J.A."/>
            <person name="Onodera N.T."/>
            <person name="Poole A.M."/>
            <person name="Pritham E.J."/>
            <person name="Richards T.A."/>
            <person name="Rocap G."/>
            <person name="Roy S.W."/>
            <person name="Sarai C."/>
            <person name="Schaack S."/>
            <person name="Shirato S."/>
            <person name="Slamovits C.H."/>
            <person name="Spencer D.F."/>
            <person name="Suzuki S."/>
            <person name="Worden A.Z."/>
            <person name="Zauner S."/>
            <person name="Barry K."/>
            <person name="Bell C."/>
            <person name="Bharti A.K."/>
            <person name="Crow J.A."/>
            <person name="Grimwood J."/>
            <person name="Kramer R."/>
            <person name="Lindquist E."/>
            <person name="Lucas S."/>
            <person name="Salamov A."/>
            <person name="McFadden G.I."/>
            <person name="Lane C.E."/>
            <person name="Keeling P.J."/>
            <person name="Gray M.W."/>
            <person name="Grigoriev I.V."/>
            <person name="Archibald J.M."/>
        </authorList>
    </citation>
    <scope>NUCLEOTIDE SEQUENCE</scope>
    <source>
        <strain evidence="5">CCMP2712</strain>
    </source>
</reference>
<dbReference type="RefSeq" id="XP_005835611.1">
    <property type="nucleotide sequence ID" value="XM_005835554.1"/>
</dbReference>
<evidence type="ECO:0000256" key="2">
    <source>
        <dbReference type="SAM" id="SignalP"/>
    </source>
</evidence>
<sequence>MKQVAVVALVACTAAALFVFQYKDQTTVELLDRKLTPQEAKFVKHSISTPDVDLHRAKQFKSEESMNDMNAFYDRMAKTLKVLNHEEKKPMLRAKGSTTAVRKDINSYFNKMQVESRKQTSSNLKAHEGDDKKALNEIQSYFDDLNAQQAKQNKLDEARLRAEKTFHSKHGTAIQALKDINSYFDKLQSQTKKEDLRHKQALAKKRSDPYSFVVPSAAKNPHHGEAVHVHKHDEEGIQESTVASRNDINSYFDNLNKQEAKKNLRDQQELSKYKRQAVPRTHLSAARSQQDLNSYFDTLRSTVAAKDEADRKRLRKDQDPANLQEGVNYASRQAKEARKVAMLKAEAAKKLQAKKAAQQKPHRAVGAVSGV</sequence>
<dbReference type="GeneID" id="17305280"/>
<proteinExistence type="predicted"/>
<organism evidence="3">
    <name type="scientific">Guillardia theta (strain CCMP2712)</name>
    <name type="common">Cryptophyte</name>
    <dbReference type="NCBI Taxonomy" id="905079"/>
    <lineage>
        <taxon>Eukaryota</taxon>
        <taxon>Cryptophyceae</taxon>
        <taxon>Pyrenomonadales</taxon>
        <taxon>Geminigeraceae</taxon>
        <taxon>Guillardia</taxon>
    </lineage>
</organism>
<evidence type="ECO:0000313" key="4">
    <source>
        <dbReference type="EnsemblProtists" id="EKX48631"/>
    </source>
</evidence>
<protein>
    <submittedName>
        <fullName evidence="3 4">Uncharacterized protein</fullName>
    </submittedName>
</protein>
<gene>
    <name evidence="3" type="ORF">GUITHDRAFT_151806</name>
</gene>
<feature type="chain" id="PRO_5008771445" evidence="2">
    <location>
        <begin position="17"/>
        <end position="371"/>
    </location>
</feature>
<evidence type="ECO:0000256" key="1">
    <source>
        <dbReference type="SAM" id="MobiDB-lite"/>
    </source>
</evidence>
<reference evidence="3 5" key="1">
    <citation type="journal article" date="2012" name="Nature">
        <title>Algal genomes reveal evolutionary mosaicism and the fate of nucleomorphs.</title>
        <authorList>
            <consortium name="DOE Joint Genome Institute"/>
            <person name="Curtis B.A."/>
            <person name="Tanifuji G."/>
            <person name="Burki F."/>
            <person name="Gruber A."/>
            <person name="Irimia M."/>
            <person name="Maruyama S."/>
            <person name="Arias M.C."/>
            <person name="Ball S.G."/>
            <person name="Gile G.H."/>
            <person name="Hirakawa Y."/>
            <person name="Hopkins J.F."/>
            <person name="Kuo A."/>
            <person name="Rensing S.A."/>
            <person name="Schmutz J."/>
            <person name="Symeonidi A."/>
            <person name="Elias M."/>
            <person name="Eveleigh R.J."/>
            <person name="Herman E.K."/>
            <person name="Klute M.J."/>
            <person name="Nakayama T."/>
            <person name="Obornik M."/>
            <person name="Reyes-Prieto A."/>
            <person name="Armbrust E.V."/>
            <person name="Aves S.J."/>
            <person name="Beiko R.G."/>
            <person name="Coutinho P."/>
            <person name="Dacks J.B."/>
            <person name="Durnford D.G."/>
            <person name="Fast N.M."/>
            <person name="Green B.R."/>
            <person name="Grisdale C.J."/>
            <person name="Hempel F."/>
            <person name="Henrissat B."/>
            <person name="Hoppner M.P."/>
            <person name="Ishida K."/>
            <person name="Kim E."/>
            <person name="Koreny L."/>
            <person name="Kroth P.G."/>
            <person name="Liu Y."/>
            <person name="Malik S.B."/>
            <person name="Maier U.G."/>
            <person name="McRose D."/>
            <person name="Mock T."/>
            <person name="Neilson J.A."/>
            <person name="Onodera N.T."/>
            <person name="Poole A.M."/>
            <person name="Pritham E.J."/>
            <person name="Richards T.A."/>
            <person name="Rocap G."/>
            <person name="Roy S.W."/>
            <person name="Sarai C."/>
            <person name="Schaack S."/>
            <person name="Shirato S."/>
            <person name="Slamovits C.H."/>
            <person name="Spencer D.F."/>
            <person name="Suzuki S."/>
            <person name="Worden A.Z."/>
            <person name="Zauner S."/>
            <person name="Barry K."/>
            <person name="Bell C."/>
            <person name="Bharti A.K."/>
            <person name="Crow J.A."/>
            <person name="Grimwood J."/>
            <person name="Kramer R."/>
            <person name="Lindquist E."/>
            <person name="Lucas S."/>
            <person name="Salamov A."/>
            <person name="McFadden G.I."/>
            <person name="Lane C.E."/>
            <person name="Keeling P.J."/>
            <person name="Gray M.W."/>
            <person name="Grigoriev I.V."/>
            <person name="Archibald J.M."/>
        </authorList>
    </citation>
    <scope>NUCLEOTIDE SEQUENCE</scope>
    <source>
        <strain evidence="3 5">CCMP2712</strain>
    </source>
</reference>
<dbReference type="HOGENOM" id="CLU_746893_0_0_1"/>
<dbReference type="EMBL" id="JH992985">
    <property type="protein sequence ID" value="EKX48631.1"/>
    <property type="molecule type" value="Genomic_DNA"/>
</dbReference>
<dbReference type="PaxDb" id="55529-EKX48631"/>
<evidence type="ECO:0000313" key="5">
    <source>
        <dbReference type="Proteomes" id="UP000011087"/>
    </source>
</evidence>
<dbReference type="Proteomes" id="UP000011087">
    <property type="component" value="Unassembled WGS sequence"/>
</dbReference>
<feature type="signal peptide" evidence="2">
    <location>
        <begin position="1"/>
        <end position="16"/>
    </location>
</feature>
<dbReference type="KEGG" id="gtt:GUITHDRAFT_151806"/>
<name>L1JJF3_GUITC</name>
<accession>L1JJF3</accession>
<reference evidence="4" key="3">
    <citation type="submission" date="2016-03" db="UniProtKB">
        <authorList>
            <consortium name="EnsemblProtists"/>
        </authorList>
    </citation>
    <scope>IDENTIFICATION</scope>
</reference>